<protein>
    <submittedName>
        <fullName evidence="5">ATP-dependent zinc metalloprotease FtsH</fullName>
        <ecNumber evidence="5">3.4.24.-</ecNumber>
    </submittedName>
</protein>
<dbReference type="InterPro" id="IPR003593">
    <property type="entry name" value="AAA+_ATPase"/>
</dbReference>
<dbReference type="SUPFAM" id="SSF52540">
    <property type="entry name" value="P-loop containing nucleoside triphosphate hydrolases"/>
    <property type="match status" value="1"/>
</dbReference>
<keyword evidence="2" id="KW-0547">Nucleotide-binding</keyword>
<keyword evidence="5" id="KW-0645">Protease</keyword>
<dbReference type="InterPro" id="IPR027417">
    <property type="entry name" value="P-loop_NTPase"/>
</dbReference>
<dbReference type="CDD" id="cd19481">
    <property type="entry name" value="RecA-like_protease"/>
    <property type="match status" value="1"/>
</dbReference>
<dbReference type="STRING" id="1792290.MSP8886_02285"/>
<sequence>MAESSQAPLMGRQFTYQQENLLALYQEMEWLSLVINQVICSYLKQEGHENHWLEIPQPPIAPGSSLYADLLIDWELNVFERLALALAMAPSIKPDALDFFFGLNGLIDRPFTEFGGVSDKAFSGFLPTGQTLNFLISANNPEWREHCMAILSHNHRLMAEQVTELMSVDSGLPAWAGVYRMSEHWLHYFVTGEHLRPELSTSFPAHPLDTPMTWDDLVLDYSVMSKLDDIRAWLSHGKTLMQDWQLDKKVKAGYRAVFFGPPGTGKTLTAALLGKSTGREVYRVDLSMVVSKYIGETEKNLSRVFDAASYKDWILFFDEGDALFGKRSEGSSSNDRHANQLTGYLLQKIEDFPGTVIIATNLKSNMDDAFTRRFQSMVQFTMPGVEERLQLWQNAFRGVCDLADDVDLPQIAKDYEVAGGHVINILRQCALNAVRRNERTVYKADLIQSIRQEFQKGNKIIL</sequence>
<dbReference type="GO" id="GO:0016887">
    <property type="term" value="F:ATP hydrolysis activity"/>
    <property type="evidence" value="ECO:0007669"/>
    <property type="project" value="InterPro"/>
</dbReference>
<keyword evidence="5" id="KW-0482">Metalloprotease</keyword>
<organism evidence="5 6">
    <name type="scientific">Marinomonas spartinae</name>
    <dbReference type="NCBI Taxonomy" id="1792290"/>
    <lineage>
        <taxon>Bacteria</taxon>
        <taxon>Pseudomonadati</taxon>
        <taxon>Pseudomonadota</taxon>
        <taxon>Gammaproteobacteria</taxon>
        <taxon>Oceanospirillales</taxon>
        <taxon>Oceanospirillaceae</taxon>
        <taxon>Marinomonas</taxon>
    </lineage>
</organism>
<name>A0A1A8TF33_9GAMM</name>
<keyword evidence="6" id="KW-1185">Reference proteome</keyword>
<dbReference type="AlphaFoldDB" id="A0A1A8TF33"/>
<accession>A0A1A8TF33</accession>
<keyword evidence="5" id="KW-0378">Hydrolase</keyword>
<feature type="domain" description="AAA+ ATPase" evidence="4">
    <location>
        <begin position="252"/>
        <end position="384"/>
    </location>
</feature>
<comment type="similarity">
    <text evidence="1">Belongs to the AAA ATPase family.</text>
</comment>
<dbReference type="RefSeq" id="WP_217491344.1">
    <property type="nucleotide sequence ID" value="NZ_FLOB01000004.1"/>
</dbReference>
<dbReference type="Pfam" id="PF00004">
    <property type="entry name" value="AAA"/>
    <property type="match status" value="1"/>
</dbReference>
<keyword evidence="3" id="KW-0067">ATP-binding</keyword>
<evidence type="ECO:0000313" key="5">
    <source>
        <dbReference type="EMBL" id="SBS31933.1"/>
    </source>
</evidence>
<dbReference type="GO" id="GO:0008237">
    <property type="term" value="F:metallopeptidase activity"/>
    <property type="evidence" value="ECO:0007669"/>
    <property type="project" value="UniProtKB-KW"/>
</dbReference>
<proteinExistence type="inferred from homology"/>
<evidence type="ECO:0000256" key="2">
    <source>
        <dbReference type="ARBA" id="ARBA00022741"/>
    </source>
</evidence>
<dbReference type="Proteomes" id="UP000092544">
    <property type="component" value="Unassembled WGS sequence"/>
</dbReference>
<dbReference type="Gene3D" id="3.40.50.300">
    <property type="entry name" value="P-loop containing nucleotide triphosphate hydrolases"/>
    <property type="match status" value="1"/>
</dbReference>
<dbReference type="EMBL" id="FLOB01000004">
    <property type="protein sequence ID" value="SBS31933.1"/>
    <property type="molecule type" value="Genomic_DNA"/>
</dbReference>
<evidence type="ECO:0000259" key="4">
    <source>
        <dbReference type="SMART" id="SM00382"/>
    </source>
</evidence>
<evidence type="ECO:0000256" key="1">
    <source>
        <dbReference type="ARBA" id="ARBA00006914"/>
    </source>
</evidence>
<dbReference type="EC" id="3.4.24.-" evidence="5"/>
<dbReference type="GO" id="GO:0005524">
    <property type="term" value="F:ATP binding"/>
    <property type="evidence" value="ECO:0007669"/>
    <property type="project" value="UniProtKB-KW"/>
</dbReference>
<dbReference type="InterPro" id="IPR003959">
    <property type="entry name" value="ATPase_AAA_core"/>
</dbReference>
<evidence type="ECO:0000313" key="6">
    <source>
        <dbReference type="Proteomes" id="UP000092544"/>
    </source>
</evidence>
<dbReference type="GO" id="GO:0006508">
    <property type="term" value="P:proteolysis"/>
    <property type="evidence" value="ECO:0007669"/>
    <property type="project" value="UniProtKB-KW"/>
</dbReference>
<dbReference type="InterPro" id="IPR050221">
    <property type="entry name" value="26S_Proteasome_ATPase"/>
</dbReference>
<dbReference type="SMART" id="SM00382">
    <property type="entry name" value="AAA"/>
    <property type="match status" value="1"/>
</dbReference>
<evidence type="ECO:0000256" key="3">
    <source>
        <dbReference type="ARBA" id="ARBA00022840"/>
    </source>
</evidence>
<gene>
    <name evidence="5" type="primary">ftsH_2</name>
    <name evidence="5" type="ORF">MSP8886_02285</name>
</gene>
<reference evidence="5 6" key="1">
    <citation type="submission" date="2016-06" db="EMBL/GenBank/DDBJ databases">
        <authorList>
            <person name="Kjaerup R.B."/>
            <person name="Dalgaard T.S."/>
            <person name="Juul-Madsen H.R."/>
        </authorList>
    </citation>
    <scope>NUCLEOTIDE SEQUENCE [LARGE SCALE GENOMIC DNA]</scope>
    <source>
        <strain evidence="5 6">CECT 8886</strain>
    </source>
</reference>
<dbReference type="PANTHER" id="PTHR23073">
    <property type="entry name" value="26S PROTEASOME REGULATORY SUBUNIT"/>
    <property type="match status" value="1"/>
</dbReference>